<gene>
    <name evidence="1" type="ORF">AN401_11020</name>
    <name evidence="2" type="ORF">AN401_11740</name>
</gene>
<sequence length="115" mass="12707">MKYQGRAFIRANGREWPTLEGSTLNPGGVNRNVVKGARVLGYQEEPVEATLECKLAYGQELNLLELRDLVDATVEFEADTGQVFMLANAWTTEPPTLTDKGEVDMKMAAVECKEA</sequence>
<evidence type="ECO:0000313" key="2">
    <source>
        <dbReference type="EMBL" id="ATG74443.1"/>
    </source>
</evidence>
<name>A0A291HQ88_9GAMM</name>
<accession>A0A291HQ88</accession>
<dbReference type="KEGG" id="zdf:AN401_11740"/>
<proteinExistence type="predicted"/>
<reference evidence="3" key="1">
    <citation type="submission" date="2015-09" db="EMBL/GenBank/DDBJ databases">
        <authorList>
            <person name="Shao Z."/>
            <person name="Wang L."/>
        </authorList>
    </citation>
    <scope>NUCLEOTIDE SEQUENCE [LARGE SCALE GENOMIC DNA]</scope>
    <source>
        <strain evidence="3">F13-1</strain>
    </source>
</reference>
<dbReference type="InterPro" id="IPR019596">
    <property type="entry name" value="Phage_Mu_GpM_tail_tub"/>
</dbReference>
<protein>
    <submittedName>
        <fullName evidence="1">Phage tail protein</fullName>
    </submittedName>
</protein>
<dbReference type="RefSeq" id="WP_096779404.1">
    <property type="nucleotide sequence ID" value="NZ_CP012621.1"/>
</dbReference>
<dbReference type="AlphaFoldDB" id="A0A291HQ88"/>
<reference evidence="1" key="2">
    <citation type="submission" date="2015-09" db="EMBL/GenBank/DDBJ databases">
        <authorList>
            <person name="Jackson K.R."/>
            <person name="Lunt B.L."/>
            <person name="Fisher J.N.B."/>
            <person name="Gardner A.V."/>
            <person name="Bailey M.E."/>
            <person name="Deus L.M."/>
            <person name="Earl A.S."/>
            <person name="Gibby P.D."/>
            <person name="Hartmann K.A."/>
            <person name="Liu J.E."/>
            <person name="Manci A.M."/>
            <person name="Nielsen D.A."/>
            <person name="Solomon M.B."/>
            <person name="Breakwell D.P."/>
            <person name="Burnett S.H."/>
            <person name="Grose J.H."/>
        </authorList>
    </citation>
    <scope>NUCLEOTIDE SEQUENCE [LARGE SCALE GENOMIC DNA]</scope>
    <source>
        <strain evidence="1">F13-1</strain>
    </source>
</reference>
<evidence type="ECO:0000313" key="3">
    <source>
        <dbReference type="Proteomes" id="UP000217763"/>
    </source>
</evidence>
<dbReference type="KEGG" id="zdf:AN401_11020"/>
<dbReference type="Proteomes" id="UP000217763">
    <property type="component" value="Chromosome"/>
</dbReference>
<dbReference type="EMBL" id="CP012621">
    <property type="protein sequence ID" value="ATG74443.1"/>
    <property type="molecule type" value="Genomic_DNA"/>
</dbReference>
<evidence type="ECO:0000313" key="1">
    <source>
        <dbReference type="EMBL" id="ATG74327.1"/>
    </source>
</evidence>
<dbReference type="EMBL" id="CP012621">
    <property type="protein sequence ID" value="ATG74327.1"/>
    <property type="molecule type" value="Genomic_DNA"/>
</dbReference>
<keyword evidence="3" id="KW-1185">Reference proteome</keyword>
<dbReference type="Pfam" id="PF10618">
    <property type="entry name" value="Tail_tube"/>
    <property type="match status" value="1"/>
</dbReference>
<organism evidence="1 3">
    <name type="scientific">Zobellella denitrificans</name>
    <dbReference type="NCBI Taxonomy" id="347534"/>
    <lineage>
        <taxon>Bacteria</taxon>
        <taxon>Pseudomonadati</taxon>
        <taxon>Pseudomonadota</taxon>
        <taxon>Gammaproteobacteria</taxon>
        <taxon>Aeromonadales</taxon>
        <taxon>Aeromonadaceae</taxon>
        <taxon>Zobellella</taxon>
    </lineage>
</organism>